<dbReference type="SUPFAM" id="SSF51735">
    <property type="entry name" value="NAD(P)-binding Rossmann-fold domains"/>
    <property type="match status" value="1"/>
</dbReference>
<evidence type="ECO:0000259" key="3">
    <source>
        <dbReference type="Pfam" id="PF05368"/>
    </source>
</evidence>
<reference evidence="4" key="1">
    <citation type="submission" date="2017-09" db="EMBL/GenBank/DDBJ databases">
        <title>Polyketide synthases of a Diaporthe helianthi virulent isolate.</title>
        <authorList>
            <person name="Baroncelli R."/>
        </authorList>
    </citation>
    <scope>NUCLEOTIDE SEQUENCE [LARGE SCALE GENOMIC DNA]</scope>
    <source>
        <strain evidence="4">7/96</strain>
    </source>
</reference>
<dbReference type="STRING" id="158607.A0A2P5IFK2"/>
<dbReference type="GO" id="GO:0016491">
    <property type="term" value="F:oxidoreductase activity"/>
    <property type="evidence" value="ECO:0007669"/>
    <property type="project" value="UniProtKB-KW"/>
</dbReference>
<accession>A0A2P5IFK2</accession>
<dbReference type="PANTHER" id="PTHR47706">
    <property type="entry name" value="NMRA-LIKE FAMILY PROTEIN"/>
    <property type="match status" value="1"/>
</dbReference>
<feature type="domain" description="NmrA-like" evidence="3">
    <location>
        <begin position="12"/>
        <end position="238"/>
    </location>
</feature>
<comment type="caution">
    <text evidence="4">The sequence shown here is derived from an EMBL/GenBank/DDBJ whole genome shotgun (WGS) entry which is preliminary data.</text>
</comment>
<dbReference type="InterPro" id="IPR008030">
    <property type="entry name" value="NmrA-like"/>
</dbReference>
<protein>
    <recommendedName>
        <fullName evidence="3">NmrA-like domain-containing protein</fullName>
    </recommendedName>
</protein>
<organism evidence="4 5">
    <name type="scientific">Diaporthe helianthi</name>
    <dbReference type="NCBI Taxonomy" id="158607"/>
    <lineage>
        <taxon>Eukaryota</taxon>
        <taxon>Fungi</taxon>
        <taxon>Dikarya</taxon>
        <taxon>Ascomycota</taxon>
        <taxon>Pezizomycotina</taxon>
        <taxon>Sordariomycetes</taxon>
        <taxon>Sordariomycetidae</taxon>
        <taxon>Diaporthales</taxon>
        <taxon>Diaporthaceae</taxon>
        <taxon>Diaporthe</taxon>
    </lineage>
</organism>
<dbReference type="InParanoid" id="A0A2P5IFK2"/>
<dbReference type="PANTHER" id="PTHR47706:SF9">
    <property type="entry name" value="NMRA-LIKE DOMAIN-CONTAINING PROTEIN-RELATED"/>
    <property type="match status" value="1"/>
</dbReference>
<dbReference type="AlphaFoldDB" id="A0A2P5IFK2"/>
<name>A0A2P5IFK2_DIAHE</name>
<evidence type="ECO:0000313" key="5">
    <source>
        <dbReference type="Proteomes" id="UP000094444"/>
    </source>
</evidence>
<keyword evidence="5" id="KW-1185">Reference proteome</keyword>
<proteinExistence type="predicted"/>
<dbReference type="InterPro" id="IPR051609">
    <property type="entry name" value="NmrA/Isoflavone_reductase-like"/>
</dbReference>
<dbReference type="Pfam" id="PF05368">
    <property type="entry name" value="NmrA"/>
    <property type="match status" value="1"/>
</dbReference>
<evidence type="ECO:0000313" key="4">
    <source>
        <dbReference type="EMBL" id="POS81269.1"/>
    </source>
</evidence>
<dbReference type="InterPro" id="IPR045312">
    <property type="entry name" value="PCBER-like"/>
</dbReference>
<evidence type="ECO:0000256" key="2">
    <source>
        <dbReference type="ARBA" id="ARBA00023002"/>
    </source>
</evidence>
<sequence length="301" mass="32437">MISSGFLTQYQAGGNLGKFIVDSLLSHGFSVTAISRADSTTKFASAVDVKKVDFKSEESLTDALKGHDALVCVIGTMATGEQIRLVDAAVAAKIKRFIPSEYGLNTRTVGASTKLGKMLGTKIKTVDYLIAKAEEFDWFSWTGLGNNLFFDWSMKASLLGIDLTAKKATIVDSGDERFSTTNLALIGQAVAGILKKPEETANKYLMISSFTTTQNEILKAAEDLTGVKFETKHITAADAEDSADNNLSTGKAYEAFWDYVRQYQFADGAGHALKEEESANALLGLKHGELVESMKDILAGA</sequence>
<dbReference type="Gene3D" id="3.40.50.720">
    <property type="entry name" value="NAD(P)-binding Rossmann-like Domain"/>
    <property type="match status" value="1"/>
</dbReference>
<dbReference type="Gene3D" id="3.90.25.10">
    <property type="entry name" value="UDP-galactose 4-epimerase, domain 1"/>
    <property type="match status" value="1"/>
</dbReference>
<dbReference type="CDD" id="cd05259">
    <property type="entry name" value="PCBER_SDR_a"/>
    <property type="match status" value="1"/>
</dbReference>
<dbReference type="EMBL" id="MAVT02000013">
    <property type="protein sequence ID" value="POS81269.1"/>
    <property type="molecule type" value="Genomic_DNA"/>
</dbReference>
<dbReference type="Proteomes" id="UP000094444">
    <property type="component" value="Unassembled WGS sequence"/>
</dbReference>
<dbReference type="OrthoDB" id="9974981at2759"/>
<evidence type="ECO:0000256" key="1">
    <source>
        <dbReference type="ARBA" id="ARBA00022857"/>
    </source>
</evidence>
<keyword evidence="2" id="KW-0560">Oxidoreductase</keyword>
<dbReference type="InterPro" id="IPR036291">
    <property type="entry name" value="NAD(P)-bd_dom_sf"/>
</dbReference>
<gene>
    <name evidence="4" type="ORF">DHEL01_v200319</name>
</gene>
<keyword evidence="1" id="KW-0521">NADP</keyword>